<evidence type="ECO:0000256" key="3">
    <source>
        <dbReference type="ARBA" id="ARBA00022475"/>
    </source>
</evidence>
<dbReference type="InterPro" id="IPR049452">
    <property type="entry name" value="Anoctamin_TM"/>
</dbReference>
<feature type="transmembrane region" description="Helical" evidence="8">
    <location>
        <begin position="651"/>
        <end position="680"/>
    </location>
</feature>
<evidence type="ECO:0000256" key="1">
    <source>
        <dbReference type="ARBA" id="ARBA00004651"/>
    </source>
</evidence>
<feature type="transmembrane region" description="Helical" evidence="8">
    <location>
        <begin position="434"/>
        <end position="455"/>
    </location>
</feature>
<dbReference type="GeneTree" id="ENSGT00940000167580"/>
<dbReference type="EMBL" id="EAAA01000533">
    <property type="status" value="NOT_ANNOTATED_CDS"/>
    <property type="molecule type" value="Genomic_DNA"/>
</dbReference>
<keyword evidence="6 8" id="KW-0472">Membrane</keyword>
<dbReference type="InterPro" id="IPR007632">
    <property type="entry name" value="Anoctamin"/>
</dbReference>
<dbReference type="InParanoid" id="F6YP84"/>
<comment type="subcellular location">
    <subcellularLocation>
        <location evidence="1">Cell membrane</location>
        <topology evidence="1">Multi-pass membrane protein</topology>
    </subcellularLocation>
    <subcellularLocation>
        <location evidence="8">Membrane</location>
        <topology evidence="8">Multi-pass membrane protein</topology>
    </subcellularLocation>
</comment>
<evidence type="ECO:0000256" key="6">
    <source>
        <dbReference type="ARBA" id="ARBA00023136"/>
    </source>
</evidence>
<name>F6YP84_CIOIN</name>
<dbReference type="Pfam" id="PF04547">
    <property type="entry name" value="Anoctamin"/>
    <property type="match status" value="1"/>
</dbReference>
<keyword evidence="7" id="KW-0325">Glycoprotein</keyword>
<protein>
    <recommendedName>
        <fullName evidence="8">Anoctamin</fullName>
    </recommendedName>
</protein>
<feature type="transmembrane region" description="Helical" evidence="8">
    <location>
        <begin position="235"/>
        <end position="265"/>
    </location>
</feature>
<evidence type="ECO:0000256" key="4">
    <source>
        <dbReference type="ARBA" id="ARBA00022692"/>
    </source>
</evidence>
<keyword evidence="12" id="KW-1185">Reference proteome</keyword>
<evidence type="ECO:0000259" key="9">
    <source>
        <dbReference type="Pfam" id="PF04547"/>
    </source>
</evidence>
<dbReference type="GO" id="GO:0046983">
    <property type="term" value="F:protein dimerization activity"/>
    <property type="evidence" value="ECO:0007669"/>
    <property type="project" value="InterPro"/>
</dbReference>
<proteinExistence type="inferred from homology"/>
<dbReference type="OMA" id="YYKMERI"/>
<comment type="caution">
    <text evidence="8">Lacks conserved residue(s) required for the propagation of feature annotation.</text>
</comment>
<reference evidence="12" key="1">
    <citation type="journal article" date="2002" name="Science">
        <title>The draft genome of Ciona intestinalis: insights into chordate and vertebrate origins.</title>
        <authorList>
            <person name="Dehal P."/>
            <person name="Satou Y."/>
            <person name="Campbell R.K."/>
            <person name="Chapman J."/>
            <person name="Degnan B."/>
            <person name="De Tomaso A."/>
            <person name="Davidson B."/>
            <person name="Di Gregorio A."/>
            <person name="Gelpke M."/>
            <person name="Goodstein D.M."/>
            <person name="Harafuji N."/>
            <person name="Hastings K.E."/>
            <person name="Ho I."/>
            <person name="Hotta K."/>
            <person name="Huang W."/>
            <person name="Kawashima T."/>
            <person name="Lemaire P."/>
            <person name="Martinez D."/>
            <person name="Meinertzhagen I.A."/>
            <person name="Necula S."/>
            <person name="Nonaka M."/>
            <person name="Putnam N."/>
            <person name="Rash S."/>
            <person name="Saiga H."/>
            <person name="Satake M."/>
            <person name="Terry A."/>
            <person name="Yamada L."/>
            <person name="Wang H.G."/>
            <person name="Awazu S."/>
            <person name="Azumi K."/>
            <person name="Boore J."/>
            <person name="Branno M."/>
            <person name="Chin-Bow S."/>
            <person name="DeSantis R."/>
            <person name="Doyle S."/>
            <person name="Francino P."/>
            <person name="Keys D.N."/>
            <person name="Haga S."/>
            <person name="Hayashi H."/>
            <person name="Hino K."/>
            <person name="Imai K.S."/>
            <person name="Inaba K."/>
            <person name="Kano S."/>
            <person name="Kobayashi K."/>
            <person name="Kobayashi M."/>
            <person name="Lee B.I."/>
            <person name="Makabe K.W."/>
            <person name="Manohar C."/>
            <person name="Matassi G."/>
            <person name="Medina M."/>
            <person name="Mochizuki Y."/>
            <person name="Mount S."/>
            <person name="Morishita T."/>
            <person name="Miura S."/>
            <person name="Nakayama A."/>
            <person name="Nishizaka S."/>
            <person name="Nomoto H."/>
            <person name="Ohta F."/>
            <person name="Oishi K."/>
            <person name="Rigoutsos I."/>
            <person name="Sano M."/>
            <person name="Sasaki A."/>
            <person name="Sasakura Y."/>
            <person name="Shoguchi E."/>
            <person name="Shin-i T."/>
            <person name="Spagnuolo A."/>
            <person name="Stainier D."/>
            <person name="Suzuki M.M."/>
            <person name="Tassy O."/>
            <person name="Takatori N."/>
            <person name="Tokuoka M."/>
            <person name="Yagi K."/>
            <person name="Yoshizaki F."/>
            <person name="Wada S."/>
            <person name="Zhang C."/>
            <person name="Hyatt P.D."/>
            <person name="Larimer F."/>
            <person name="Detter C."/>
            <person name="Doggett N."/>
            <person name="Glavina T."/>
            <person name="Hawkins T."/>
            <person name="Richardson P."/>
            <person name="Lucas S."/>
            <person name="Kohara Y."/>
            <person name="Levine M."/>
            <person name="Satoh N."/>
            <person name="Rokhsar D.S."/>
        </authorList>
    </citation>
    <scope>NUCLEOTIDE SEQUENCE [LARGE SCALE GENOMIC DNA]</scope>
</reference>
<feature type="transmembrane region" description="Helical" evidence="8">
    <location>
        <begin position="387"/>
        <end position="414"/>
    </location>
</feature>
<dbReference type="Pfam" id="PF16178">
    <property type="entry name" value="Anoct_dimer"/>
    <property type="match status" value="1"/>
</dbReference>
<dbReference type="GO" id="GO:0005886">
    <property type="term" value="C:plasma membrane"/>
    <property type="evidence" value="ECO:0000318"/>
    <property type="project" value="GO_Central"/>
</dbReference>
<feature type="domain" description="Anoctamin dimerisation" evidence="10">
    <location>
        <begin position="1"/>
        <end position="224"/>
    </location>
</feature>
<organism evidence="11 12">
    <name type="scientific">Ciona intestinalis</name>
    <name type="common">Transparent sea squirt</name>
    <name type="synonym">Ascidia intestinalis</name>
    <dbReference type="NCBI Taxonomy" id="7719"/>
    <lineage>
        <taxon>Eukaryota</taxon>
        <taxon>Metazoa</taxon>
        <taxon>Chordata</taxon>
        <taxon>Tunicata</taxon>
        <taxon>Ascidiacea</taxon>
        <taxon>Phlebobranchia</taxon>
        <taxon>Cionidae</taxon>
        <taxon>Ciona</taxon>
    </lineage>
</organism>
<accession>F6YP84</accession>
<evidence type="ECO:0000313" key="12">
    <source>
        <dbReference type="Proteomes" id="UP000008144"/>
    </source>
</evidence>
<evidence type="ECO:0000256" key="7">
    <source>
        <dbReference type="ARBA" id="ARBA00023180"/>
    </source>
</evidence>
<dbReference type="GO" id="GO:0005254">
    <property type="term" value="F:chloride channel activity"/>
    <property type="evidence" value="ECO:0000318"/>
    <property type="project" value="GO_Central"/>
</dbReference>
<dbReference type="PANTHER" id="PTHR12308:SF84">
    <property type="entry name" value="ANOCTAMIN"/>
    <property type="match status" value="1"/>
</dbReference>
<evidence type="ECO:0000313" key="11">
    <source>
        <dbReference type="Ensembl" id="ENSCINP00000011425.3"/>
    </source>
</evidence>
<evidence type="ECO:0000256" key="2">
    <source>
        <dbReference type="ARBA" id="ARBA00009671"/>
    </source>
</evidence>
<evidence type="ECO:0000259" key="10">
    <source>
        <dbReference type="Pfam" id="PF16178"/>
    </source>
</evidence>
<feature type="domain" description="Anoctamin transmembrane" evidence="9">
    <location>
        <begin position="227"/>
        <end position="798"/>
    </location>
</feature>
<reference evidence="11" key="3">
    <citation type="submission" date="2025-08" db="UniProtKB">
        <authorList>
            <consortium name="Ensembl"/>
        </authorList>
    </citation>
    <scope>IDENTIFICATION</scope>
</reference>
<dbReference type="HOGENOM" id="CLU_006685_1_3_1"/>
<reference evidence="11" key="4">
    <citation type="submission" date="2025-09" db="UniProtKB">
        <authorList>
            <consortium name="Ensembl"/>
        </authorList>
    </citation>
    <scope>IDENTIFICATION</scope>
</reference>
<comment type="similarity">
    <text evidence="2 8">Belongs to the anoctamin family.</text>
</comment>
<evidence type="ECO:0000256" key="5">
    <source>
        <dbReference type="ARBA" id="ARBA00022989"/>
    </source>
</evidence>
<dbReference type="Proteomes" id="UP000008144">
    <property type="component" value="Chromosome 10"/>
</dbReference>
<dbReference type="STRING" id="7719.ENSCINP00000011425"/>
<dbReference type="EMBL" id="EAAA01000535">
    <property type="status" value="NOT_ANNOTATED_CDS"/>
    <property type="molecule type" value="Genomic_DNA"/>
</dbReference>
<dbReference type="AlphaFoldDB" id="F6YP84"/>
<keyword evidence="4 8" id="KW-0812">Transmembrane</keyword>
<dbReference type="Ensembl" id="ENSCINT00000011425.3">
    <property type="protein sequence ID" value="ENSCINP00000011425.3"/>
    <property type="gene ID" value="ENSCING00000005526.3"/>
</dbReference>
<dbReference type="PANTHER" id="PTHR12308">
    <property type="entry name" value="ANOCTAMIN"/>
    <property type="match status" value="1"/>
</dbReference>
<evidence type="ECO:0000256" key="8">
    <source>
        <dbReference type="RuleBase" id="RU280814"/>
    </source>
</evidence>
<feature type="transmembrane region" description="Helical" evidence="8">
    <location>
        <begin position="311"/>
        <end position="331"/>
    </location>
</feature>
<dbReference type="EMBL" id="EAAA01000534">
    <property type="status" value="NOT_ANNOTATED_CDS"/>
    <property type="molecule type" value="Genomic_DNA"/>
</dbReference>
<reference evidence="11" key="2">
    <citation type="journal article" date="2008" name="Genome Biol.">
        <title>Improved genome assembly and evidence-based global gene model set for the chordate Ciona intestinalis: new insight into intron and operon populations.</title>
        <authorList>
            <person name="Satou Y."/>
            <person name="Mineta K."/>
            <person name="Ogasawara M."/>
            <person name="Sasakura Y."/>
            <person name="Shoguchi E."/>
            <person name="Ueno K."/>
            <person name="Yamada L."/>
            <person name="Matsumoto J."/>
            <person name="Wasserscheid J."/>
            <person name="Dewar K."/>
            <person name="Wiley G.B."/>
            <person name="Macmil S.L."/>
            <person name="Roe B.A."/>
            <person name="Zeller R.W."/>
            <person name="Hastings K.E."/>
            <person name="Lemaire P."/>
            <person name="Lindquist E."/>
            <person name="Endo T."/>
            <person name="Hotta K."/>
            <person name="Inaba K."/>
        </authorList>
    </citation>
    <scope>NUCLEOTIDE SEQUENCE [LARGE SCALE GENOMIC DNA]</scope>
    <source>
        <strain evidence="11">wild type</strain>
    </source>
</reference>
<sequence length="834" mass="95234">FRDGKSSIDYILVYKNDDEKEKHREWRRNFEANLEEEGLRLETVYSSTIKKNGINFVKIHASWDALCRWAEIGRMKKPFAKNDIFKSENSLTAVEKVIFHNRTCCSKDSIKYAYDTHEKDESYFTATFDRKRLDSFIMTDRATFFTPTERYRLVHEILRVTGFGEDCDDIGMTRLLSDGVYLDAYPPHDGAWKPPAKEGSNLGPRQALYWIWARPGAWARPQPLELIRMYFGEKIAIYFAWLGFYTMMLVPAAVFGIIVFLYGLFSVGGEETVQAVCNSNLTVCPVCETCSFDPLKTSCTYSKISYVFDNTGTVVFAFVMSIWATFFIELWKRQRARLSYRWGTQDFEEEEDLVRPEFIVVSDKKKLNPVTGKLEPALSTKLKARGIAFSVSTLFFMLVLVVIALIGVIVYRTISSVLAYQATSGGIIQRNIRLIISITASIINFIIITILDVIYNKLALKLTNLEAPRTRTEFEDSYTLKMFLFQAVNYYSSTVYAAFFKGRFAGSPYRYHTMFGYRLEECDPTGCLIDVCINLAIVMILKQALNNTKELLIPVISSWLARRKAKKAQNKAEPSMPNAENDYPLSKYGDLGLFSEYLEMVIQFGFITLFVAAFPLAPFFALLNNIIEIRLDAYKFVTQLRRVPPLRCNDIGMWLSILQSISTISVLTNGLVIGITSSFIPKTVYSLLYGPCASGNNAGSSCLSGFIDSSLGEIGVKNISVMNHIAHNFTLLPETCRFRAFEPTPILNSNTNQLNYWHVFAGRLIFLLIFEHIVFGLKTIVDLLISDVPTDLAIASRRQKLLEVRMFYNQVSLRLGKIYPRRCKNKDLQHCNWE</sequence>
<dbReference type="InterPro" id="IPR032394">
    <property type="entry name" value="Anoct_dimer"/>
</dbReference>
<feature type="transmembrane region" description="Helical" evidence="8">
    <location>
        <begin position="600"/>
        <end position="623"/>
    </location>
</feature>
<keyword evidence="3" id="KW-1003">Cell membrane</keyword>
<keyword evidence="5 8" id="KW-1133">Transmembrane helix</keyword>
<dbReference type="GO" id="GO:1902476">
    <property type="term" value="P:chloride transmembrane transport"/>
    <property type="evidence" value="ECO:0000318"/>
    <property type="project" value="GO_Central"/>
</dbReference>